<protein>
    <submittedName>
        <fullName evidence="3">Putative epimerase with NAD(P)-binding Rossmann-fold domain (YeeZ-like protein)</fullName>
    </submittedName>
</protein>
<dbReference type="AlphaFoldDB" id="F9Y6K4"/>
<dbReference type="InterPro" id="IPR036291">
    <property type="entry name" value="NAD(P)-bd_dom_sf"/>
</dbReference>
<dbReference type="RefSeq" id="WP_013385514.1">
    <property type="nucleotide sequence ID" value="NC_017384.1"/>
</dbReference>
<accession>F9Y6K4</accession>
<dbReference type="HOGENOM" id="CLU_007383_11_3_5"/>
<gene>
    <name evidence="3" type="ordered locus">KVU_2285</name>
</gene>
<dbReference type="Gene3D" id="3.40.50.720">
    <property type="entry name" value="NAD(P)-binding Rossmann-like Domain"/>
    <property type="match status" value="1"/>
</dbReference>
<feature type="domain" description="NAD-dependent epimerase/dehydratase" evidence="2">
    <location>
        <begin position="78"/>
        <end position="190"/>
    </location>
</feature>
<dbReference type="OrthoDB" id="9808276at2"/>
<keyword evidence="1" id="KW-0520">NAD</keyword>
<evidence type="ECO:0000256" key="1">
    <source>
        <dbReference type="ARBA" id="ARBA00023027"/>
    </source>
</evidence>
<dbReference type="Proteomes" id="UP000000692">
    <property type="component" value="Chromosome"/>
</dbReference>
<evidence type="ECO:0000313" key="3">
    <source>
        <dbReference type="EMBL" id="AEM42124.1"/>
    </source>
</evidence>
<dbReference type="PATRIC" id="fig|759362.5.peg.2378"/>
<organism evidence="3 4">
    <name type="scientific">Ketogulonicigenium vulgare (strain WSH-001)</name>
    <dbReference type="NCBI Taxonomy" id="759362"/>
    <lineage>
        <taxon>Bacteria</taxon>
        <taxon>Pseudomonadati</taxon>
        <taxon>Pseudomonadota</taxon>
        <taxon>Alphaproteobacteria</taxon>
        <taxon>Rhodobacterales</taxon>
        <taxon>Roseobacteraceae</taxon>
        <taxon>Ketogulonicigenium</taxon>
    </lineage>
</organism>
<dbReference type="InterPro" id="IPR001509">
    <property type="entry name" value="Epimerase_deHydtase"/>
</dbReference>
<dbReference type="eggNOG" id="COG0451">
    <property type="taxonomic scope" value="Bacteria"/>
</dbReference>
<dbReference type="Pfam" id="PF01370">
    <property type="entry name" value="Epimerase"/>
    <property type="match status" value="1"/>
</dbReference>
<name>F9Y6K4_KETVW</name>
<dbReference type="SUPFAM" id="SSF51735">
    <property type="entry name" value="NAD(P)-binding Rossmann-fold domains"/>
    <property type="match status" value="1"/>
</dbReference>
<sequence>MRLLTLGHGYVAQALARILPEGWQLRGTSRSDGAAIQWPGSDLAPHIAWATHILISAAPVGGQDPFFTTVAGLVAHRRPDWLGYLSTTGVYGDHQGAWVDEETPVSPVANRSADRLMAERAWADVSDQAHIFRIAGIYGPGRAPFARLRAGQARRIHREGQVFSRIHVDDIAQVLLAAMVQRKPGIYNLADDLPAPNADVIAYAAGLAGLPVPPLEDFDTAEMTPMARSFYEESRRICNKKIKADLGVSLLYPDYRRGLQALLGAGE</sequence>
<keyword evidence="4" id="KW-1185">Reference proteome</keyword>
<dbReference type="EMBL" id="CP002018">
    <property type="protein sequence ID" value="AEM42124.1"/>
    <property type="molecule type" value="Genomic_DNA"/>
</dbReference>
<evidence type="ECO:0000259" key="2">
    <source>
        <dbReference type="Pfam" id="PF01370"/>
    </source>
</evidence>
<evidence type="ECO:0000313" key="4">
    <source>
        <dbReference type="Proteomes" id="UP000000692"/>
    </source>
</evidence>
<dbReference type="CDD" id="cd05266">
    <property type="entry name" value="SDR_a4"/>
    <property type="match status" value="1"/>
</dbReference>
<proteinExistence type="predicted"/>
<dbReference type="PANTHER" id="PTHR43574">
    <property type="entry name" value="EPIMERASE-RELATED"/>
    <property type="match status" value="1"/>
</dbReference>
<dbReference type="KEGG" id="kvl:KVU_2285"/>
<reference evidence="3 4" key="1">
    <citation type="journal article" date="2011" name="J. Bacteriol.">
        <title>Complete genome sequence of the industrial strain Ketogulonicigenium vulgare WSH-001.</title>
        <authorList>
            <person name="Liu L."/>
            <person name="Li Y."/>
            <person name="Zhang J."/>
            <person name="Zhou Z."/>
            <person name="Liu J."/>
            <person name="Li X."/>
            <person name="Zhou J."/>
            <person name="Du G."/>
            <person name="Wang L."/>
            <person name="Chen J."/>
        </authorList>
    </citation>
    <scope>NUCLEOTIDE SEQUENCE [LARGE SCALE GENOMIC DNA]</scope>
    <source>
        <strain evidence="3 4">WSH-001</strain>
    </source>
</reference>